<sequence>MELRSGSVVGQEKPTSSSSSSSASSTGVGRLTNEAVAVLGEGIRLCFLRWTALQLAVENEWGGHTSKLKAQQLQSDVLSWFTRSKGPRYIDELENLLDENLVELFNTTADDGSVEEVAEQLMVIHEECTQGNYATVQQLSDAAAKEVSKPAVAQSRQLPTEGDDEEYDNDDDGDVEFTEADSMDVDNIPQQESASLASGVASSRARNFEQLPEEEHAHQQANTSGVAPRSQIVADLSEQDLAEGWQAAPTRTRRRGTHKTS</sequence>
<accession>A0ABP0UFG1</accession>
<organism evidence="4 5">
    <name type="scientific">Sphagnum troendelagicum</name>
    <dbReference type="NCBI Taxonomy" id="128251"/>
    <lineage>
        <taxon>Eukaryota</taxon>
        <taxon>Viridiplantae</taxon>
        <taxon>Streptophyta</taxon>
        <taxon>Embryophyta</taxon>
        <taxon>Bryophyta</taxon>
        <taxon>Sphagnophytina</taxon>
        <taxon>Sphagnopsida</taxon>
        <taxon>Sphagnales</taxon>
        <taxon>Sphagnaceae</taxon>
        <taxon>Sphagnum</taxon>
    </lineage>
</organism>
<dbReference type="InterPro" id="IPR019398">
    <property type="entry name" value="Pre-rRNA_process_TSR2"/>
</dbReference>
<evidence type="ECO:0000256" key="2">
    <source>
        <dbReference type="ARBA" id="ARBA00022552"/>
    </source>
</evidence>
<evidence type="ECO:0000313" key="4">
    <source>
        <dbReference type="EMBL" id="CAK9220131.1"/>
    </source>
</evidence>
<feature type="compositionally biased region" description="Acidic residues" evidence="3">
    <location>
        <begin position="161"/>
        <end position="177"/>
    </location>
</feature>
<feature type="region of interest" description="Disordered" evidence="3">
    <location>
        <begin position="1"/>
        <end position="27"/>
    </location>
</feature>
<feature type="region of interest" description="Disordered" evidence="3">
    <location>
        <begin position="146"/>
        <end position="177"/>
    </location>
</feature>
<evidence type="ECO:0000313" key="5">
    <source>
        <dbReference type="Proteomes" id="UP001497512"/>
    </source>
</evidence>
<dbReference type="Pfam" id="PF10273">
    <property type="entry name" value="WGG"/>
    <property type="match status" value="1"/>
</dbReference>
<keyword evidence="2" id="KW-0698">rRNA processing</keyword>
<reference evidence="4" key="1">
    <citation type="submission" date="2024-02" db="EMBL/GenBank/DDBJ databases">
        <authorList>
            <consortium name="ELIXIR-Norway"/>
            <consortium name="Elixir Norway"/>
        </authorList>
    </citation>
    <scope>NUCLEOTIDE SEQUENCE</scope>
</reference>
<comment type="similarity">
    <text evidence="1">Belongs to the TSR2 family.</text>
</comment>
<dbReference type="Proteomes" id="UP001497512">
    <property type="component" value="Chromosome 3"/>
</dbReference>
<keyword evidence="5" id="KW-1185">Reference proteome</keyword>
<feature type="compositionally biased region" description="Polar residues" evidence="3">
    <location>
        <begin position="192"/>
        <end position="205"/>
    </location>
</feature>
<evidence type="ECO:0000256" key="3">
    <source>
        <dbReference type="SAM" id="MobiDB-lite"/>
    </source>
</evidence>
<dbReference type="PANTHER" id="PTHR21250">
    <property type="entry name" value="PRE-RRNA-PROCESSING PROTEIN TSR2 HOMOLOG"/>
    <property type="match status" value="1"/>
</dbReference>
<protein>
    <recommendedName>
        <fullName evidence="6">Pre-rRNA-processing protein TSR2</fullName>
    </recommendedName>
</protein>
<gene>
    <name evidence="4" type="ORF">CSSPTR1EN2_LOCUS15200</name>
</gene>
<name>A0ABP0UFG1_9BRYO</name>
<proteinExistence type="inferred from homology"/>
<dbReference type="EMBL" id="OZ019895">
    <property type="protein sequence ID" value="CAK9220131.1"/>
    <property type="molecule type" value="Genomic_DNA"/>
</dbReference>
<evidence type="ECO:0000256" key="1">
    <source>
        <dbReference type="ARBA" id="ARBA00006524"/>
    </source>
</evidence>
<feature type="region of interest" description="Disordered" evidence="3">
    <location>
        <begin position="192"/>
        <end position="261"/>
    </location>
</feature>
<evidence type="ECO:0008006" key="6">
    <source>
        <dbReference type="Google" id="ProtNLM"/>
    </source>
</evidence>
<feature type="compositionally biased region" description="Basic residues" evidence="3">
    <location>
        <begin position="251"/>
        <end position="261"/>
    </location>
</feature>
<feature type="compositionally biased region" description="Low complexity" evidence="3">
    <location>
        <begin position="16"/>
        <end position="25"/>
    </location>
</feature>